<evidence type="ECO:0000256" key="3">
    <source>
        <dbReference type="ARBA" id="ARBA00022691"/>
    </source>
</evidence>
<dbReference type="GO" id="GO:0003886">
    <property type="term" value="F:DNA (cytosine-5-)-methyltransferase activity"/>
    <property type="evidence" value="ECO:0007669"/>
    <property type="project" value="UniProtKB-EC"/>
</dbReference>
<evidence type="ECO:0000313" key="9">
    <source>
        <dbReference type="Proteomes" id="UP000265725"/>
    </source>
</evidence>
<evidence type="ECO:0000256" key="1">
    <source>
        <dbReference type="ARBA" id="ARBA00022603"/>
    </source>
</evidence>
<dbReference type="PRINTS" id="PR00105">
    <property type="entry name" value="C5METTRFRASE"/>
</dbReference>
<dbReference type="EC" id="2.1.1.37" evidence="7"/>
<keyword evidence="9" id="KW-1185">Reference proteome</keyword>
<keyword evidence="1 5" id="KW-0489">Methyltransferase</keyword>
<dbReference type="PROSITE" id="PS51679">
    <property type="entry name" value="SAM_MT_C5"/>
    <property type="match status" value="1"/>
</dbReference>
<dbReference type="InterPro" id="IPR029063">
    <property type="entry name" value="SAM-dependent_MTases_sf"/>
</dbReference>
<evidence type="ECO:0000256" key="4">
    <source>
        <dbReference type="ARBA" id="ARBA00022747"/>
    </source>
</evidence>
<dbReference type="EMBL" id="CP032418">
    <property type="protein sequence ID" value="AYC28705.1"/>
    <property type="molecule type" value="Genomic_DNA"/>
</dbReference>
<dbReference type="PANTHER" id="PTHR46098">
    <property type="entry name" value="TRNA (CYTOSINE(38)-C(5))-METHYLTRANSFERASE"/>
    <property type="match status" value="1"/>
</dbReference>
<name>A0A385YPQ8_9BACL</name>
<keyword evidence="4" id="KW-0680">Restriction system</keyword>
<evidence type="ECO:0000256" key="7">
    <source>
        <dbReference type="RuleBase" id="RU000417"/>
    </source>
</evidence>
<proteinExistence type="inferred from homology"/>
<dbReference type="RefSeq" id="WP_119882450.1">
    <property type="nucleotide sequence ID" value="NZ_CP032418.1"/>
</dbReference>
<evidence type="ECO:0000313" key="8">
    <source>
        <dbReference type="EMBL" id="AYC28705.1"/>
    </source>
</evidence>
<feature type="active site" evidence="5">
    <location>
        <position position="70"/>
    </location>
</feature>
<dbReference type="GO" id="GO:0009307">
    <property type="term" value="P:DNA restriction-modification system"/>
    <property type="evidence" value="ECO:0007669"/>
    <property type="project" value="UniProtKB-KW"/>
</dbReference>
<comment type="catalytic activity">
    <reaction evidence="7">
        <text>a 2'-deoxycytidine in DNA + S-adenosyl-L-methionine = a 5-methyl-2'-deoxycytidine in DNA + S-adenosyl-L-homocysteine + H(+)</text>
        <dbReference type="Rhea" id="RHEA:13681"/>
        <dbReference type="Rhea" id="RHEA-COMP:11369"/>
        <dbReference type="Rhea" id="RHEA-COMP:11370"/>
        <dbReference type="ChEBI" id="CHEBI:15378"/>
        <dbReference type="ChEBI" id="CHEBI:57856"/>
        <dbReference type="ChEBI" id="CHEBI:59789"/>
        <dbReference type="ChEBI" id="CHEBI:85452"/>
        <dbReference type="ChEBI" id="CHEBI:85454"/>
        <dbReference type="EC" id="2.1.1.37"/>
    </reaction>
</comment>
<dbReference type="NCBIfam" id="TIGR00675">
    <property type="entry name" value="dcm"/>
    <property type="match status" value="1"/>
</dbReference>
<dbReference type="InterPro" id="IPR018117">
    <property type="entry name" value="C5_DNA_meth_AS"/>
</dbReference>
<sequence length="331" mass="37822">MIKILELFGGIGAPRKALINLGIEHKSIDYVEWNEKAVSTYNAMFDNRYKSESVVGYSLQPDILVHGSPCQDFSIAGKQYGGNIEDGTRSSLLFETLKIIENLGVWKPKVVIWENVKNVLSKKLVPAFNHYLRDMESLGYTNSYQVLDARDFGIPQARERIFTVSILGNHNFDFNKLRKCPMRSIEEFLESEVDERYVIRQPSMIKKLPGKPVVPGTFGGRMLDEVKNYVNTITTKQMRCPNSGVVRIEGEIFRYLTERECWRLMGFDDEDFEAALKEHPSREGCLNGTLYHQAGNSIVVQVLEAIFEVLLKEDFATEFIRESNGQLRLSC</sequence>
<dbReference type="Proteomes" id="UP000265725">
    <property type="component" value="Chromosome"/>
</dbReference>
<dbReference type="SUPFAM" id="SSF53335">
    <property type="entry name" value="S-adenosyl-L-methionine-dependent methyltransferases"/>
    <property type="match status" value="1"/>
</dbReference>
<accession>A0A385YPQ8</accession>
<dbReference type="GO" id="GO:0032259">
    <property type="term" value="P:methylation"/>
    <property type="evidence" value="ECO:0007669"/>
    <property type="project" value="UniProtKB-KW"/>
</dbReference>
<reference evidence="9" key="1">
    <citation type="submission" date="2018-09" db="EMBL/GenBank/DDBJ databases">
        <authorList>
            <person name="Zhu H."/>
        </authorList>
    </citation>
    <scope>NUCLEOTIDE SEQUENCE [LARGE SCALE GENOMIC DNA]</scope>
    <source>
        <strain evidence="9">K2R23-3</strain>
    </source>
</reference>
<dbReference type="Pfam" id="PF00145">
    <property type="entry name" value="DNA_methylase"/>
    <property type="match status" value="1"/>
</dbReference>
<dbReference type="AlphaFoldDB" id="A0A385YPQ8"/>
<dbReference type="OrthoDB" id="9813719at2"/>
<organism evidence="8 9">
    <name type="scientific">Paenisporosarcina cavernae</name>
    <dbReference type="NCBI Taxonomy" id="2320858"/>
    <lineage>
        <taxon>Bacteria</taxon>
        <taxon>Bacillati</taxon>
        <taxon>Bacillota</taxon>
        <taxon>Bacilli</taxon>
        <taxon>Bacillales</taxon>
        <taxon>Caryophanaceae</taxon>
        <taxon>Paenisporosarcina</taxon>
    </lineage>
</organism>
<comment type="similarity">
    <text evidence="5 6">Belongs to the class I-like SAM-binding methyltransferase superfamily. C5-methyltransferase family.</text>
</comment>
<dbReference type="InterPro" id="IPR050750">
    <property type="entry name" value="C5-MTase"/>
</dbReference>
<evidence type="ECO:0000256" key="6">
    <source>
        <dbReference type="RuleBase" id="RU000416"/>
    </source>
</evidence>
<protein>
    <recommendedName>
        <fullName evidence="7">Cytosine-specific methyltransferase</fullName>
        <ecNumber evidence="7">2.1.1.37</ecNumber>
    </recommendedName>
</protein>
<keyword evidence="3 5" id="KW-0949">S-adenosyl-L-methionine</keyword>
<keyword evidence="2 5" id="KW-0808">Transferase</keyword>
<dbReference type="KEGG" id="paek:D3873_02020"/>
<dbReference type="PROSITE" id="PS00094">
    <property type="entry name" value="C5_MTASE_1"/>
    <property type="match status" value="1"/>
</dbReference>
<evidence type="ECO:0000256" key="2">
    <source>
        <dbReference type="ARBA" id="ARBA00022679"/>
    </source>
</evidence>
<gene>
    <name evidence="8" type="primary">dcm</name>
    <name evidence="8" type="ORF">D3873_02020</name>
</gene>
<dbReference type="REBASE" id="272882">
    <property type="entry name" value="M.Psp233ORF2020P"/>
</dbReference>
<dbReference type="PANTHER" id="PTHR46098:SF1">
    <property type="entry name" value="TRNA (CYTOSINE(38)-C(5))-METHYLTRANSFERASE"/>
    <property type="match status" value="1"/>
</dbReference>
<evidence type="ECO:0000256" key="5">
    <source>
        <dbReference type="PROSITE-ProRule" id="PRU01016"/>
    </source>
</evidence>
<dbReference type="InterPro" id="IPR001525">
    <property type="entry name" value="C5_MeTfrase"/>
</dbReference>
<dbReference type="Gene3D" id="3.40.50.150">
    <property type="entry name" value="Vaccinia Virus protein VP39"/>
    <property type="match status" value="1"/>
</dbReference>